<dbReference type="AlphaFoldDB" id="A0A5C2RV96"/>
<dbReference type="Proteomes" id="UP000313359">
    <property type="component" value="Unassembled WGS sequence"/>
</dbReference>
<evidence type="ECO:0000313" key="2">
    <source>
        <dbReference type="Proteomes" id="UP000313359"/>
    </source>
</evidence>
<name>A0A5C2RV96_9APHY</name>
<evidence type="ECO:0000313" key="1">
    <source>
        <dbReference type="EMBL" id="RPD55234.1"/>
    </source>
</evidence>
<protein>
    <recommendedName>
        <fullName evidence="3">F-box domain-containing protein</fullName>
    </recommendedName>
</protein>
<gene>
    <name evidence="1" type="ORF">L227DRAFT_311851</name>
</gene>
<reference evidence="1" key="1">
    <citation type="journal article" date="2018" name="Genome Biol. Evol.">
        <title>Genomics and development of Lentinus tigrinus, a white-rot wood-decaying mushroom with dimorphic fruiting bodies.</title>
        <authorList>
            <person name="Wu B."/>
            <person name="Xu Z."/>
            <person name="Knudson A."/>
            <person name="Carlson A."/>
            <person name="Chen N."/>
            <person name="Kovaka S."/>
            <person name="LaButti K."/>
            <person name="Lipzen A."/>
            <person name="Pennachio C."/>
            <person name="Riley R."/>
            <person name="Schakwitz W."/>
            <person name="Umezawa K."/>
            <person name="Ohm R.A."/>
            <person name="Grigoriev I.V."/>
            <person name="Nagy L.G."/>
            <person name="Gibbons J."/>
            <person name="Hibbett D."/>
        </authorList>
    </citation>
    <scope>NUCLEOTIDE SEQUENCE [LARGE SCALE GENOMIC DNA]</scope>
    <source>
        <strain evidence="1">ALCF2SS1-6</strain>
    </source>
</reference>
<dbReference type="OrthoDB" id="2788229at2759"/>
<dbReference type="SUPFAM" id="SSF81383">
    <property type="entry name" value="F-box domain"/>
    <property type="match status" value="1"/>
</dbReference>
<accession>A0A5C2RV96</accession>
<dbReference type="InterPro" id="IPR036047">
    <property type="entry name" value="F-box-like_dom_sf"/>
</dbReference>
<proteinExistence type="predicted"/>
<sequence length="288" mass="31315">MSVGTTKGTLEAGVNLALAGSYSGAVLSQPPAEICDLVLDHLHNDRATLMQCALVCKAWTHRSQHHLFTRLTYHSRITRSPRDFAEFLLTRPNIAGHVLSLEILDRMSLSLAIVRLIILALPHLRTLLFRAAMISSADDADIALGQRPNPRTEAIKKLTFMNCMAACDTLYSILGIFPAIGTLVLDDRCGGLIHCQPASPAIRDLAIERIETSSVSNSLLAALVHGSRMEETITSAKIIAIGKESDTPEELGEALQSMTSLRTLQLLPLGLDLTSASNSTRKFCLFVF</sequence>
<keyword evidence="2" id="KW-1185">Reference proteome</keyword>
<organism evidence="1 2">
    <name type="scientific">Lentinus tigrinus ALCF2SS1-6</name>
    <dbReference type="NCBI Taxonomy" id="1328759"/>
    <lineage>
        <taxon>Eukaryota</taxon>
        <taxon>Fungi</taxon>
        <taxon>Dikarya</taxon>
        <taxon>Basidiomycota</taxon>
        <taxon>Agaricomycotina</taxon>
        <taxon>Agaricomycetes</taxon>
        <taxon>Polyporales</taxon>
        <taxon>Polyporaceae</taxon>
        <taxon>Lentinus</taxon>
    </lineage>
</organism>
<evidence type="ECO:0008006" key="3">
    <source>
        <dbReference type="Google" id="ProtNLM"/>
    </source>
</evidence>
<dbReference type="EMBL" id="ML122297">
    <property type="protein sequence ID" value="RPD55234.1"/>
    <property type="molecule type" value="Genomic_DNA"/>
</dbReference>